<evidence type="ECO:0000256" key="5">
    <source>
        <dbReference type="ARBA" id="ARBA00022692"/>
    </source>
</evidence>
<accession>A0A3S4HIY7</accession>
<keyword evidence="3" id="KW-0328">Glycosyltransferase</keyword>
<feature type="domain" description="Glycosyltransferase RgtA/B/C/D-like" evidence="9">
    <location>
        <begin position="75"/>
        <end position="209"/>
    </location>
</feature>
<proteinExistence type="predicted"/>
<keyword evidence="7 8" id="KW-0472">Membrane</keyword>
<evidence type="ECO:0000256" key="2">
    <source>
        <dbReference type="ARBA" id="ARBA00022475"/>
    </source>
</evidence>
<feature type="transmembrane region" description="Helical" evidence="8">
    <location>
        <begin position="100"/>
        <end position="119"/>
    </location>
</feature>
<dbReference type="GO" id="GO:0009103">
    <property type="term" value="P:lipopolysaccharide biosynthetic process"/>
    <property type="evidence" value="ECO:0007669"/>
    <property type="project" value="UniProtKB-ARBA"/>
</dbReference>
<feature type="transmembrane region" description="Helical" evidence="8">
    <location>
        <begin position="192"/>
        <end position="211"/>
    </location>
</feature>
<dbReference type="PANTHER" id="PTHR33908:SF11">
    <property type="entry name" value="MEMBRANE PROTEIN"/>
    <property type="match status" value="1"/>
</dbReference>
<dbReference type="AlphaFoldDB" id="A0A3S4HIY7"/>
<feature type="transmembrane region" description="Helical" evidence="8">
    <location>
        <begin position="70"/>
        <end position="91"/>
    </location>
</feature>
<dbReference type="InterPro" id="IPR050297">
    <property type="entry name" value="LipidA_mod_glycosyltrf_83"/>
</dbReference>
<evidence type="ECO:0000256" key="3">
    <source>
        <dbReference type="ARBA" id="ARBA00022676"/>
    </source>
</evidence>
<organism evidence="10 11">
    <name type="scientific">Serratia odorifera</name>
    <dbReference type="NCBI Taxonomy" id="618"/>
    <lineage>
        <taxon>Bacteria</taxon>
        <taxon>Pseudomonadati</taxon>
        <taxon>Pseudomonadota</taxon>
        <taxon>Gammaproteobacteria</taxon>
        <taxon>Enterobacterales</taxon>
        <taxon>Yersiniaceae</taxon>
        <taxon>Serratia</taxon>
    </lineage>
</organism>
<keyword evidence="2" id="KW-1003">Cell membrane</keyword>
<keyword evidence="5 8" id="KW-0812">Transmembrane</keyword>
<sequence>MTYRPLILWLLCYATAWTLLTYRLDPTVPYDAVEALNWGTNAEWGSPKNPWLVGAMMQPVVRLPWLSVPLYWYAVHFMAIAIGMLGVWLLALRLGGSRRLAWLALLTLNVSGIINIDIIPYNDNYLLVMLWPWLMLCYYQAITRSANWWPAVAVVAGLAMMAKYSTAVLVGGMLLSTLWVAPLRRCYRQPPFYLALAIGLALVLPNALWLWQHDWVAFRWVDSQIKRQLNPGILLTLPLVFYPVSLLWLMLRRAGAVLSWPDEMAMRALLWIYLLPLCAIIVWFSFNVGGRLTEWLQPWLILAPPLLVGCVRQPPSGSLRAAMLGLGCAALVVYLGYAAVMLANVRNAGQKMVGIKAFSLEVEQRWRQRYHSELRYVGGDYLSQWLTVYADSRPQIVTRWTLATRPNIYNADLSATQIARHGVALMGRLGERCAQSRFNGALDSWPQLRIDWQQELPFQADPHAERQTLCVAFVRPQPR</sequence>
<evidence type="ECO:0000256" key="1">
    <source>
        <dbReference type="ARBA" id="ARBA00004651"/>
    </source>
</evidence>
<name>A0A3S4HIY7_SEROD</name>
<reference evidence="10 11" key="1">
    <citation type="submission" date="2018-12" db="EMBL/GenBank/DDBJ databases">
        <authorList>
            <consortium name="Pathogen Informatics"/>
        </authorList>
    </citation>
    <scope>NUCLEOTIDE SEQUENCE [LARGE SCALE GENOMIC DNA]</scope>
    <source>
        <strain evidence="10 11">NCTC11214</strain>
    </source>
</reference>
<dbReference type="Proteomes" id="UP000281391">
    <property type="component" value="Chromosome"/>
</dbReference>
<feature type="transmembrane region" description="Helical" evidence="8">
    <location>
        <begin position="232"/>
        <end position="250"/>
    </location>
</feature>
<evidence type="ECO:0000256" key="6">
    <source>
        <dbReference type="ARBA" id="ARBA00022989"/>
    </source>
</evidence>
<keyword evidence="6 8" id="KW-1133">Transmembrane helix</keyword>
<dbReference type="Pfam" id="PF13231">
    <property type="entry name" value="PMT_2"/>
    <property type="match status" value="1"/>
</dbReference>
<comment type="subcellular location">
    <subcellularLocation>
        <location evidence="1">Cell membrane</location>
        <topology evidence="1">Multi-pass membrane protein</topology>
    </subcellularLocation>
</comment>
<feature type="transmembrane region" description="Helical" evidence="8">
    <location>
        <begin position="321"/>
        <end position="343"/>
    </location>
</feature>
<dbReference type="GO" id="GO:0005886">
    <property type="term" value="C:plasma membrane"/>
    <property type="evidence" value="ECO:0007669"/>
    <property type="project" value="UniProtKB-SubCell"/>
</dbReference>
<dbReference type="RefSeq" id="WP_004955520.1">
    <property type="nucleotide sequence ID" value="NZ_LR134117.1"/>
</dbReference>
<feature type="transmembrane region" description="Helical" evidence="8">
    <location>
        <begin position="270"/>
        <end position="288"/>
    </location>
</feature>
<feature type="transmembrane region" description="Helical" evidence="8">
    <location>
        <begin position="154"/>
        <end position="180"/>
    </location>
</feature>
<evidence type="ECO:0000256" key="7">
    <source>
        <dbReference type="ARBA" id="ARBA00023136"/>
    </source>
</evidence>
<keyword evidence="4" id="KW-0808">Transferase</keyword>
<dbReference type="KEGG" id="sof:NCTC11214_00872"/>
<dbReference type="InterPro" id="IPR038731">
    <property type="entry name" value="RgtA/B/C-like"/>
</dbReference>
<dbReference type="GO" id="GO:0016763">
    <property type="term" value="F:pentosyltransferase activity"/>
    <property type="evidence" value="ECO:0007669"/>
    <property type="project" value="TreeGrafter"/>
</dbReference>
<dbReference type="PANTHER" id="PTHR33908">
    <property type="entry name" value="MANNOSYLTRANSFERASE YKCB-RELATED"/>
    <property type="match status" value="1"/>
</dbReference>
<evidence type="ECO:0000313" key="10">
    <source>
        <dbReference type="EMBL" id="VDZ52874.1"/>
    </source>
</evidence>
<gene>
    <name evidence="10" type="ORF">NCTC11214_00872</name>
</gene>
<evidence type="ECO:0000256" key="4">
    <source>
        <dbReference type="ARBA" id="ARBA00022679"/>
    </source>
</evidence>
<evidence type="ECO:0000313" key="11">
    <source>
        <dbReference type="Proteomes" id="UP000281391"/>
    </source>
</evidence>
<evidence type="ECO:0000259" key="9">
    <source>
        <dbReference type="Pfam" id="PF13231"/>
    </source>
</evidence>
<dbReference type="EMBL" id="LR134117">
    <property type="protein sequence ID" value="VDZ52874.1"/>
    <property type="molecule type" value="Genomic_DNA"/>
</dbReference>
<protein>
    <recommendedName>
        <fullName evidence="9">Glycosyltransferase RgtA/B/C/D-like domain-containing protein</fullName>
    </recommendedName>
</protein>
<evidence type="ECO:0000256" key="8">
    <source>
        <dbReference type="SAM" id="Phobius"/>
    </source>
</evidence>